<evidence type="ECO:0000256" key="9">
    <source>
        <dbReference type="RuleBase" id="RU003640"/>
    </source>
</evidence>
<dbReference type="InterPro" id="IPR038430">
    <property type="entry name" value="NDAH_ubi_oxred_su3_sf"/>
</dbReference>
<evidence type="ECO:0000256" key="3">
    <source>
        <dbReference type="ARBA" id="ARBA00021007"/>
    </source>
</evidence>
<comment type="function">
    <text evidence="9">Core subunit of the mitochondrial membrane respiratory chain NADH dehydrogenase (Complex I) which catalyzes electron transfer from NADH through the respiratory chain, using ubiquinone as an electron acceptor. Essential for the catalytic activity of complex I.</text>
</comment>
<dbReference type="InterPro" id="IPR000440">
    <property type="entry name" value="NADH_UbQ/plastoQ_OxRdtase_su3"/>
</dbReference>
<dbReference type="RefSeq" id="YP_010963581.1">
    <property type="nucleotide sequence ID" value="NC_083392.1"/>
</dbReference>
<dbReference type="PANTHER" id="PTHR11058">
    <property type="entry name" value="NADH-UBIQUINONE OXIDOREDUCTASE CHAIN 3"/>
    <property type="match status" value="1"/>
</dbReference>
<evidence type="ECO:0000256" key="4">
    <source>
        <dbReference type="ARBA" id="ARBA00022448"/>
    </source>
</evidence>
<evidence type="ECO:0000256" key="5">
    <source>
        <dbReference type="ARBA" id="ARBA00022692"/>
    </source>
</evidence>
<comment type="catalytic activity">
    <reaction evidence="8 9">
        <text>a ubiquinone + NADH + 5 H(+)(in) = a ubiquinol + NAD(+) + 4 H(+)(out)</text>
        <dbReference type="Rhea" id="RHEA:29091"/>
        <dbReference type="Rhea" id="RHEA-COMP:9565"/>
        <dbReference type="Rhea" id="RHEA-COMP:9566"/>
        <dbReference type="ChEBI" id="CHEBI:15378"/>
        <dbReference type="ChEBI" id="CHEBI:16389"/>
        <dbReference type="ChEBI" id="CHEBI:17976"/>
        <dbReference type="ChEBI" id="CHEBI:57540"/>
        <dbReference type="ChEBI" id="CHEBI:57945"/>
        <dbReference type="EC" id="7.1.1.2"/>
    </reaction>
</comment>
<name>A0AA95NLL3_9HEMI</name>
<dbReference type="EC" id="7.1.1.2" evidence="9"/>
<feature type="transmembrane region" description="Helical" evidence="9">
    <location>
        <begin position="85"/>
        <end position="106"/>
    </location>
</feature>
<evidence type="ECO:0000313" key="10">
    <source>
        <dbReference type="EMBL" id="WKZ08064.1"/>
    </source>
</evidence>
<feature type="transmembrane region" description="Helical" evidence="9">
    <location>
        <begin position="55"/>
        <end position="78"/>
    </location>
</feature>
<dbReference type="CTD" id="4537"/>
<keyword evidence="9" id="KW-0830">Ubiquinone</keyword>
<organism evidence="10">
    <name type="scientific">Telingana formosanus</name>
    <dbReference type="NCBI Taxonomy" id="3065219"/>
    <lineage>
        <taxon>Eukaryota</taxon>
        <taxon>Metazoa</taxon>
        <taxon>Ecdysozoa</taxon>
        <taxon>Arthropoda</taxon>
        <taxon>Hexapoda</taxon>
        <taxon>Insecta</taxon>
        <taxon>Pterygota</taxon>
        <taxon>Neoptera</taxon>
        <taxon>Paraneoptera</taxon>
        <taxon>Hemiptera</taxon>
        <taxon>Auchenorrhyncha</taxon>
        <taxon>Membracoidea</taxon>
        <taxon>Membracidae</taxon>
        <taxon>Telingana</taxon>
    </lineage>
</organism>
<comment type="similarity">
    <text evidence="2 9">Belongs to the complex I subunit 3 family.</text>
</comment>
<keyword evidence="9 10" id="KW-0496">Mitochondrion</keyword>
<feature type="transmembrane region" description="Helical" evidence="9">
    <location>
        <begin position="7"/>
        <end position="26"/>
    </location>
</feature>
<sequence>MLITIKFSILLALIIMIMMLTLMMISKKSIINLQSMSPFECGYNPMSKKRLPLSIHFFLIAIIFLIFDIEIVIILPTVSIMKFTLIKFLSITLFMFLFILLVGLYYEWYNGLLNWTN</sequence>
<keyword evidence="7 9" id="KW-0472">Membrane</keyword>
<dbReference type="GO" id="GO:0030964">
    <property type="term" value="C:NADH dehydrogenase complex"/>
    <property type="evidence" value="ECO:0007669"/>
    <property type="project" value="TreeGrafter"/>
</dbReference>
<gene>
    <name evidence="10" type="primary">ND3</name>
</gene>
<dbReference type="Gene3D" id="1.20.58.1610">
    <property type="entry name" value="NADH:ubiquinone/plastoquinone oxidoreductase, chain 3"/>
    <property type="match status" value="1"/>
</dbReference>
<evidence type="ECO:0000256" key="6">
    <source>
        <dbReference type="ARBA" id="ARBA00022989"/>
    </source>
</evidence>
<keyword evidence="9" id="KW-0249">Electron transport</keyword>
<proteinExistence type="inferred from homology"/>
<geneLocation type="mitochondrion" evidence="10"/>
<reference evidence="10" key="2">
    <citation type="submission" date="2023-05" db="EMBL/GenBank/DDBJ databases">
        <authorList>
            <person name="Bai H."/>
            <person name="Yuan X."/>
        </authorList>
    </citation>
    <scope>NUCLEOTIDE SEQUENCE</scope>
</reference>
<evidence type="ECO:0000256" key="1">
    <source>
        <dbReference type="ARBA" id="ARBA00004370"/>
    </source>
</evidence>
<keyword evidence="5 9" id="KW-0812">Transmembrane</keyword>
<keyword evidence="9" id="KW-1278">Translocase</keyword>
<evidence type="ECO:0000256" key="2">
    <source>
        <dbReference type="ARBA" id="ARBA00008472"/>
    </source>
</evidence>
<dbReference type="GO" id="GO:0008137">
    <property type="term" value="F:NADH dehydrogenase (ubiquinone) activity"/>
    <property type="evidence" value="ECO:0007669"/>
    <property type="project" value="UniProtKB-UniRule"/>
</dbReference>
<evidence type="ECO:0000256" key="7">
    <source>
        <dbReference type="ARBA" id="ARBA00023136"/>
    </source>
</evidence>
<dbReference type="Pfam" id="PF00507">
    <property type="entry name" value="Oxidored_q4"/>
    <property type="match status" value="1"/>
</dbReference>
<accession>A0AA95NLL3</accession>
<dbReference type="EMBL" id="OQ984259">
    <property type="protein sequence ID" value="WKZ08064.1"/>
    <property type="molecule type" value="Genomic_DNA"/>
</dbReference>
<dbReference type="GeneID" id="86094398"/>
<keyword evidence="9" id="KW-0679">Respiratory chain</keyword>
<dbReference type="GO" id="GO:0031966">
    <property type="term" value="C:mitochondrial membrane"/>
    <property type="evidence" value="ECO:0007669"/>
    <property type="project" value="UniProtKB-SubCell"/>
</dbReference>
<keyword evidence="9" id="KW-0520">NAD</keyword>
<dbReference type="PANTHER" id="PTHR11058:SF9">
    <property type="entry name" value="NADH-UBIQUINONE OXIDOREDUCTASE CHAIN 3"/>
    <property type="match status" value="1"/>
</dbReference>
<evidence type="ECO:0000256" key="8">
    <source>
        <dbReference type="ARBA" id="ARBA00049551"/>
    </source>
</evidence>
<dbReference type="AlphaFoldDB" id="A0AA95NLL3"/>
<keyword evidence="6 9" id="KW-1133">Transmembrane helix</keyword>
<comment type="subcellular location">
    <subcellularLocation>
        <location evidence="1">Membrane</location>
    </subcellularLocation>
    <subcellularLocation>
        <location evidence="9">Mitochondrion membrane</location>
        <topology evidence="9">Multi-pass membrane protein</topology>
    </subcellularLocation>
</comment>
<keyword evidence="4 9" id="KW-0813">Transport</keyword>
<reference evidence="10" key="1">
    <citation type="journal article" date="2023" name="Genes (Basel)">
        <title>Structural Characteristics of Mitochondrial Genomes of Eight Treehoppers (Hemiptera: Membracidae: Centrotinae) and Their Phylogenetic Implications.</title>
        <authorList>
            <person name="Bai H."/>
            <person name="Zhang J."/>
            <person name="Dietrich C.H."/>
            <person name="Li Y."/>
            <person name="Yuan X."/>
        </authorList>
    </citation>
    <scope>NUCLEOTIDE SEQUENCE</scope>
</reference>
<protein>
    <recommendedName>
        <fullName evidence="3 9">NADH-ubiquinone oxidoreductase chain 3</fullName>
        <ecNumber evidence="9">7.1.1.2</ecNumber>
    </recommendedName>
</protein>